<keyword evidence="2" id="KW-1185">Reference proteome</keyword>
<protein>
    <submittedName>
        <fullName evidence="1">Uncharacterized protein</fullName>
    </submittedName>
</protein>
<reference evidence="1 2" key="1">
    <citation type="submission" date="2020-01" db="EMBL/GenBank/DDBJ databases">
        <title>Identification and distribution of gene clusters putatively required for synthesis of sphingolipid metabolism inhibitors in phylogenetically diverse species of the filamentous fungus Fusarium.</title>
        <authorList>
            <person name="Kim H.-S."/>
            <person name="Busman M."/>
            <person name="Brown D.W."/>
            <person name="Divon H."/>
            <person name="Uhlig S."/>
            <person name="Proctor R.H."/>
        </authorList>
    </citation>
    <scope>NUCLEOTIDE SEQUENCE [LARGE SCALE GENOMIC DNA]</scope>
    <source>
        <strain evidence="1 2">NRRL 20459</strain>
    </source>
</reference>
<dbReference type="AlphaFoldDB" id="A0A8H4NZB7"/>
<dbReference type="EMBL" id="JAADYS010002647">
    <property type="protein sequence ID" value="KAF4456779.1"/>
    <property type="molecule type" value="Genomic_DNA"/>
</dbReference>
<gene>
    <name evidence="1" type="ORF">FALBO_15335</name>
</gene>
<comment type="caution">
    <text evidence="1">The sequence shown here is derived from an EMBL/GenBank/DDBJ whole genome shotgun (WGS) entry which is preliminary data.</text>
</comment>
<evidence type="ECO:0000313" key="2">
    <source>
        <dbReference type="Proteomes" id="UP000554235"/>
    </source>
</evidence>
<name>A0A8H4NZB7_9HYPO</name>
<dbReference type="Proteomes" id="UP000554235">
    <property type="component" value="Unassembled WGS sequence"/>
</dbReference>
<accession>A0A8H4NZB7</accession>
<proteinExistence type="predicted"/>
<evidence type="ECO:0000313" key="1">
    <source>
        <dbReference type="EMBL" id="KAF4456779.1"/>
    </source>
</evidence>
<sequence>MLAHVHIGPRRKHYLDGIATSAAFNLRLKANPKRRSSMKPCNRVEMIVVRNKALGFENQGAVHLDFAVDIVRSVILVRLVVRATSSQRQQSSFWLIILGDWTFRGYVAGVGARNIPNLG</sequence>
<organism evidence="1 2">
    <name type="scientific">Fusarium albosuccineum</name>
    <dbReference type="NCBI Taxonomy" id="1237068"/>
    <lineage>
        <taxon>Eukaryota</taxon>
        <taxon>Fungi</taxon>
        <taxon>Dikarya</taxon>
        <taxon>Ascomycota</taxon>
        <taxon>Pezizomycotina</taxon>
        <taxon>Sordariomycetes</taxon>
        <taxon>Hypocreomycetidae</taxon>
        <taxon>Hypocreales</taxon>
        <taxon>Nectriaceae</taxon>
        <taxon>Fusarium</taxon>
        <taxon>Fusarium decemcellulare species complex</taxon>
    </lineage>
</organism>